<evidence type="ECO:0008006" key="9">
    <source>
        <dbReference type="Google" id="ProtNLM"/>
    </source>
</evidence>
<comment type="caution">
    <text evidence="7">The sequence shown here is derived from an EMBL/GenBank/DDBJ whole genome shotgun (WGS) entry which is preliminary data.</text>
</comment>
<organism evidence="7 8">
    <name type="scientific">Planomonospora venezuelensis</name>
    <dbReference type="NCBI Taxonomy" id="1999"/>
    <lineage>
        <taxon>Bacteria</taxon>
        <taxon>Bacillati</taxon>
        <taxon>Actinomycetota</taxon>
        <taxon>Actinomycetes</taxon>
        <taxon>Streptosporangiales</taxon>
        <taxon>Streptosporangiaceae</taxon>
        <taxon>Planomonospora</taxon>
    </lineage>
</organism>
<evidence type="ECO:0000313" key="7">
    <source>
        <dbReference type="EMBL" id="MBB5965803.1"/>
    </source>
</evidence>
<feature type="domain" description="O-methyltransferase dimerisation" evidence="6">
    <location>
        <begin position="9"/>
        <end position="84"/>
    </location>
</feature>
<dbReference type="GO" id="GO:0008171">
    <property type="term" value="F:O-methyltransferase activity"/>
    <property type="evidence" value="ECO:0007669"/>
    <property type="project" value="InterPro"/>
</dbReference>
<dbReference type="GO" id="GO:0046983">
    <property type="term" value="F:protein dimerization activity"/>
    <property type="evidence" value="ECO:0007669"/>
    <property type="project" value="InterPro"/>
</dbReference>
<evidence type="ECO:0000256" key="4">
    <source>
        <dbReference type="PIRSR" id="PIRSR005739-1"/>
    </source>
</evidence>
<keyword evidence="8" id="KW-1185">Reference proteome</keyword>
<dbReference type="Pfam" id="PF00891">
    <property type="entry name" value="Methyltransf_2"/>
    <property type="match status" value="1"/>
</dbReference>
<dbReference type="InterPro" id="IPR016461">
    <property type="entry name" value="COMT-like"/>
</dbReference>
<dbReference type="EMBL" id="JACHJJ010000019">
    <property type="protein sequence ID" value="MBB5965803.1"/>
    <property type="molecule type" value="Genomic_DNA"/>
</dbReference>
<evidence type="ECO:0000256" key="3">
    <source>
        <dbReference type="ARBA" id="ARBA00022691"/>
    </source>
</evidence>
<dbReference type="PANTHER" id="PTHR43712:SF2">
    <property type="entry name" value="O-METHYLTRANSFERASE CICE"/>
    <property type="match status" value="1"/>
</dbReference>
<dbReference type="PANTHER" id="PTHR43712">
    <property type="entry name" value="PUTATIVE (AFU_ORTHOLOGUE AFUA_4G14580)-RELATED"/>
    <property type="match status" value="1"/>
</dbReference>
<dbReference type="SUPFAM" id="SSF53335">
    <property type="entry name" value="S-adenosyl-L-methionine-dependent methyltransferases"/>
    <property type="match status" value="1"/>
</dbReference>
<feature type="domain" description="O-methyltransferase C-terminal" evidence="5">
    <location>
        <begin position="114"/>
        <end position="315"/>
    </location>
</feature>
<feature type="active site" description="Proton acceptor" evidence="4">
    <location>
        <position position="244"/>
    </location>
</feature>
<dbReference type="Gene3D" id="3.40.50.150">
    <property type="entry name" value="Vaccinia Virus protein VP39"/>
    <property type="match status" value="1"/>
</dbReference>
<proteinExistence type="predicted"/>
<dbReference type="GO" id="GO:0032259">
    <property type="term" value="P:methylation"/>
    <property type="evidence" value="ECO:0007669"/>
    <property type="project" value="UniProtKB-KW"/>
</dbReference>
<protein>
    <recommendedName>
        <fullName evidence="9">Hydroxyneurosporene-O-methyltransferase</fullName>
    </recommendedName>
</protein>
<evidence type="ECO:0000256" key="1">
    <source>
        <dbReference type="ARBA" id="ARBA00022603"/>
    </source>
</evidence>
<keyword evidence="3" id="KW-0949">S-adenosyl-L-methionine</keyword>
<dbReference type="Gene3D" id="1.10.10.10">
    <property type="entry name" value="Winged helix-like DNA-binding domain superfamily/Winged helix DNA-binding domain"/>
    <property type="match status" value="1"/>
</dbReference>
<dbReference type="InterPro" id="IPR011991">
    <property type="entry name" value="ArsR-like_HTH"/>
</dbReference>
<gene>
    <name evidence="7" type="ORF">FHS22_005093</name>
</gene>
<evidence type="ECO:0000313" key="8">
    <source>
        <dbReference type="Proteomes" id="UP000562352"/>
    </source>
</evidence>
<reference evidence="7 8" key="1">
    <citation type="submission" date="2020-08" db="EMBL/GenBank/DDBJ databases">
        <title>Genomic Encyclopedia of Type Strains, Phase III (KMG-III): the genomes of soil and plant-associated and newly described type strains.</title>
        <authorList>
            <person name="Whitman W."/>
        </authorList>
    </citation>
    <scope>NUCLEOTIDE SEQUENCE [LARGE SCALE GENOMIC DNA]</scope>
    <source>
        <strain evidence="7 8">CECT 3303</strain>
    </source>
</reference>
<keyword evidence="1" id="KW-0489">Methyltransferase</keyword>
<evidence type="ECO:0000256" key="2">
    <source>
        <dbReference type="ARBA" id="ARBA00022679"/>
    </source>
</evidence>
<dbReference type="SUPFAM" id="SSF46785">
    <property type="entry name" value="Winged helix' DNA-binding domain"/>
    <property type="match status" value="1"/>
</dbReference>
<dbReference type="InterPro" id="IPR036388">
    <property type="entry name" value="WH-like_DNA-bd_sf"/>
</dbReference>
<evidence type="ECO:0000259" key="6">
    <source>
        <dbReference type="Pfam" id="PF08100"/>
    </source>
</evidence>
<dbReference type="Gene3D" id="1.10.287.1350">
    <property type="match status" value="1"/>
</dbReference>
<dbReference type="InterPro" id="IPR036390">
    <property type="entry name" value="WH_DNA-bd_sf"/>
</dbReference>
<dbReference type="InterPro" id="IPR001077">
    <property type="entry name" value="COMT_C"/>
</dbReference>
<dbReference type="RefSeq" id="WP_184945478.1">
    <property type="nucleotide sequence ID" value="NZ_BAAAWZ010000001.1"/>
</dbReference>
<dbReference type="AlphaFoldDB" id="A0A841DAD5"/>
<dbReference type="Proteomes" id="UP000562352">
    <property type="component" value="Unassembled WGS sequence"/>
</dbReference>
<dbReference type="Pfam" id="PF08100">
    <property type="entry name" value="Dimerisation"/>
    <property type="match status" value="1"/>
</dbReference>
<dbReference type="PIRSF" id="PIRSF005739">
    <property type="entry name" value="O-mtase"/>
    <property type="match status" value="1"/>
</dbReference>
<name>A0A841DAD5_PLAVE</name>
<dbReference type="PROSITE" id="PS51683">
    <property type="entry name" value="SAM_OMT_II"/>
    <property type="match status" value="1"/>
</dbReference>
<sequence length="335" mass="35747">MDDPQAPVWDAIGGVSRFAALAVMAELGCADHLREGPLSTGELAARCGADSPALGRVLRQLASMGIVATTAPGVYELTEAGATLRSDVPNSLRPAVRMIAEEGFWYGVGMLPRTVSTGRSAFVERFGPLYSGYLKSNPAAGRLFDDYMVARSWPFAEAVASRYDFSGVRTLVDVAGGRGHVLAAVLNAYSNVRGVLFDLEQVVPGARESFAKAGLEDRCECVSGDFFASVPAGADAYMLGSVVHNWSDEDAVRILRNVREAMAEDGRVLLVEFVVPDDDAPHVSKDVDIRMLALFGQGMERSASEYGELLGKAGLRLNRQIELTAGSSIVEALPV</sequence>
<evidence type="ECO:0000259" key="5">
    <source>
        <dbReference type="Pfam" id="PF00891"/>
    </source>
</evidence>
<keyword evidence="2" id="KW-0808">Transferase</keyword>
<dbReference type="InterPro" id="IPR012967">
    <property type="entry name" value="COMT_dimerisation"/>
</dbReference>
<dbReference type="CDD" id="cd00090">
    <property type="entry name" value="HTH_ARSR"/>
    <property type="match status" value="1"/>
</dbReference>
<dbReference type="InterPro" id="IPR029063">
    <property type="entry name" value="SAM-dependent_MTases_sf"/>
</dbReference>
<accession>A0A841DAD5</accession>